<feature type="region of interest" description="Disordered" evidence="1">
    <location>
        <begin position="1"/>
        <end position="50"/>
    </location>
</feature>
<protein>
    <submittedName>
        <fullName evidence="2">Uncharacterized protein</fullName>
    </submittedName>
</protein>
<gene>
    <name evidence="2" type="ORF">KSP39_PZI017872</name>
</gene>
<keyword evidence="3" id="KW-1185">Reference proteome</keyword>
<feature type="compositionally biased region" description="Gly residues" evidence="1">
    <location>
        <begin position="35"/>
        <end position="44"/>
    </location>
</feature>
<sequence>MAIGGLGRGRNSRRLSALPEEEKATGKQEKVSARGGRGAGGVGGACSPDSKESLHVEENLKILYNSFGYYLQFLPRVLKRIEAGKGSIEKDLKEYSRLFSWEHPCTDSSLASSRKTRQKICKLDVLQEPVMTVLAEEAKLIREEDPAWLEQKISDKNDSLELQFPIDLEKLGVTERGRFKACGFPFFDRPARPPSYPQLSPFLTAQPALLPVRSLLCGLPPTRLSLKAPLLRTAGLSALPLSARLLRPALSASASPLPLRGSTLLRLLIVIFCSDPWGPPLLSAADSPLVRCGLLAG</sequence>
<feature type="compositionally biased region" description="Basic and acidic residues" evidence="1">
    <location>
        <begin position="20"/>
        <end position="32"/>
    </location>
</feature>
<dbReference type="Proteomes" id="UP001418222">
    <property type="component" value="Unassembled WGS sequence"/>
</dbReference>
<name>A0AAP0B5W0_9ASPA</name>
<evidence type="ECO:0000313" key="3">
    <source>
        <dbReference type="Proteomes" id="UP001418222"/>
    </source>
</evidence>
<dbReference type="EMBL" id="JBBWWQ010000015">
    <property type="protein sequence ID" value="KAK8928665.1"/>
    <property type="molecule type" value="Genomic_DNA"/>
</dbReference>
<evidence type="ECO:0000256" key="1">
    <source>
        <dbReference type="SAM" id="MobiDB-lite"/>
    </source>
</evidence>
<dbReference type="AlphaFoldDB" id="A0AAP0B5W0"/>
<organism evidence="2 3">
    <name type="scientific">Platanthera zijinensis</name>
    <dbReference type="NCBI Taxonomy" id="2320716"/>
    <lineage>
        <taxon>Eukaryota</taxon>
        <taxon>Viridiplantae</taxon>
        <taxon>Streptophyta</taxon>
        <taxon>Embryophyta</taxon>
        <taxon>Tracheophyta</taxon>
        <taxon>Spermatophyta</taxon>
        <taxon>Magnoliopsida</taxon>
        <taxon>Liliopsida</taxon>
        <taxon>Asparagales</taxon>
        <taxon>Orchidaceae</taxon>
        <taxon>Orchidoideae</taxon>
        <taxon>Orchideae</taxon>
        <taxon>Orchidinae</taxon>
        <taxon>Platanthera</taxon>
    </lineage>
</organism>
<evidence type="ECO:0000313" key="2">
    <source>
        <dbReference type="EMBL" id="KAK8928665.1"/>
    </source>
</evidence>
<comment type="caution">
    <text evidence="2">The sequence shown here is derived from an EMBL/GenBank/DDBJ whole genome shotgun (WGS) entry which is preliminary data.</text>
</comment>
<accession>A0AAP0B5W0</accession>
<proteinExistence type="predicted"/>
<reference evidence="2 3" key="1">
    <citation type="journal article" date="2022" name="Nat. Plants">
        <title>Genomes of leafy and leafless Platanthera orchids illuminate the evolution of mycoheterotrophy.</title>
        <authorList>
            <person name="Li M.H."/>
            <person name="Liu K.W."/>
            <person name="Li Z."/>
            <person name="Lu H.C."/>
            <person name="Ye Q.L."/>
            <person name="Zhang D."/>
            <person name="Wang J.Y."/>
            <person name="Li Y.F."/>
            <person name="Zhong Z.M."/>
            <person name="Liu X."/>
            <person name="Yu X."/>
            <person name="Liu D.K."/>
            <person name="Tu X.D."/>
            <person name="Liu B."/>
            <person name="Hao Y."/>
            <person name="Liao X.Y."/>
            <person name="Jiang Y.T."/>
            <person name="Sun W.H."/>
            <person name="Chen J."/>
            <person name="Chen Y.Q."/>
            <person name="Ai Y."/>
            <person name="Zhai J.W."/>
            <person name="Wu S.S."/>
            <person name="Zhou Z."/>
            <person name="Hsiao Y.Y."/>
            <person name="Wu W.L."/>
            <person name="Chen Y.Y."/>
            <person name="Lin Y.F."/>
            <person name="Hsu J.L."/>
            <person name="Li C.Y."/>
            <person name="Wang Z.W."/>
            <person name="Zhao X."/>
            <person name="Zhong W.Y."/>
            <person name="Ma X.K."/>
            <person name="Ma L."/>
            <person name="Huang J."/>
            <person name="Chen G.Z."/>
            <person name="Huang M.Z."/>
            <person name="Huang L."/>
            <person name="Peng D.H."/>
            <person name="Luo Y.B."/>
            <person name="Zou S.Q."/>
            <person name="Chen S.P."/>
            <person name="Lan S."/>
            <person name="Tsai W.C."/>
            <person name="Van de Peer Y."/>
            <person name="Liu Z.J."/>
        </authorList>
    </citation>
    <scope>NUCLEOTIDE SEQUENCE [LARGE SCALE GENOMIC DNA]</scope>
    <source>
        <strain evidence="2">Lor287</strain>
    </source>
</reference>